<sequence>MATANGTLNGLEVIEFEFAETPRSTPENPRYFKEVLKVLLSDGTVVYNCVWPNCEFTRPKASGVWPHTKVHKNQTQTPKAAPDPSAIDVSGLTLAELIERAQKATWYSAELDAALKKLTKTTRELEELRPRVKTAEKQLQTIRSAFAAVA</sequence>
<accession>A0ABP7DU83</accession>
<evidence type="ECO:0000313" key="2">
    <source>
        <dbReference type="Proteomes" id="UP001499884"/>
    </source>
</evidence>
<dbReference type="EMBL" id="BAABEP010000002">
    <property type="protein sequence ID" value="GAA3709546.1"/>
    <property type="molecule type" value="Genomic_DNA"/>
</dbReference>
<proteinExistence type="predicted"/>
<protein>
    <recommendedName>
        <fullName evidence="3">C2H2-type domain-containing protein</fullName>
    </recommendedName>
</protein>
<evidence type="ECO:0000313" key="1">
    <source>
        <dbReference type="EMBL" id="GAA3709546.1"/>
    </source>
</evidence>
<name>A0ABP7DU83_9ACTN</name>
<reference evidence="2" key="1">
    <citation type="journal article" date="2019" name="Int. J. Syst. Evol. Microbiol.">
        <title>The Global Catalogue of Microorganisms (GCM) 10K type strain sequencing project: providing services to taxonomists for standard genome sequencing and annotation.</title>
        <authorList>
            <consortium name="The Broad Institute Genomics Platform"/>
            <consortium name="The Broad Institute Genome Sequencing Center for Infectious Disease"/>
            <person name="Wu L."/>
            <person name="Ma J."/>
        </authorList>
    </citation>
    <scope>NUCLEOTIDE SEQUENCE [LARGE SCALE GENOMIC DNA]</scope>
    <source>
        <strain evidence="2">JCM 30846</strain>
    </source>
</reference>
<comment type="caution">
    <text evidence="1">The sequence shown here is derived from an EMBL/GenBank/DDBJ whole genome shotgun (WGS) entry which is preliminary data.</text>
</comment>
<dbReference type="RefSeq" id="WP_345640291.1">
    <property type="nucleotide sequence ID" value="NZ_BAABEP010000002.1"/>
</dbReference>
<evidence type="ECO:0008006" key="3">
    <source>
        <dbReference type="Google" id="ProtNLM"/>
    </source>
</evidence>
<dbReference type="Proteomes" id="UP001499884">
    <property type="component" value="Unassembled WGS sequence"/>
</dbReference>
<organism evidence="1 2">
    <name type="scientific">Streptomyces tremellae</name>
    <dbReference type="NCBI Taxonomy" id="1124239"/>
    <lineage>
        <taxon>Bacteria</taxon>
        <taxon>Bacillati</taxon>
        <taxon>Actinomycetota</taxon>
        <taxon>Actinomycetes</taxon>
        <taxon>Kitasatosporales</taxon>
        <taxon>Streptomycetaceae</taxon>
        <taxon>Streptomyces</taxon>
    </lineage>
</organism>
<gene>
    <name evidence="1" type="ORF">GCM10023082_04360</name>
</gene>
<keyword evidence="2" id="KW-1185">Reference proteome</keyword>